<keyword evidence="2" id="KW-1185">Reference proteome</keyword>
<accession>A0A5N5WUG0</accession>
<reference evidence="1 2" key="1">
    <citation type="submission" date="2019-04" db="EMBL/GenBank/DDBJ databases">
        <title>Friends and foes A comparative genomics study of 23 Aspergillus species from section Flavi.</title>
        <authorList>
            <consortium name="DOE Joint Genome Institute"/>
            <person name="Kjaerbolling I."/>
            <person name="Vesth T."/>
            <person name="Frisvad J.C."/>
            <person name="Nybo J.L."/>
            <person name="Theobald S."/>
            <person name="Kildgaard S."/>
            <person name="Isbrandt T."/>
            <person name="Kuo A."/>
            <person name="Sato A."/>
            <person name="Lyhne E.K."/>
            <person name="Kogle M.E."/>
            <person name="Wiebenga A."/>
            <person name="Kun R.S."/>
            <person name="Lubbers R.J."/>
            <person name="Makela M.R."/>
            <person name="Barry K."/>
            <person name="Chovatia M."/>
            <person name="Clum A."/>
            <person name="Daum C."/>
            <person name="Haridas S."/>
            <person name="He G."/>
            <person name="LaButti K."/>
            <person name="Lipzen A."/>
            <person name="Mondo S."/>
            <person name="Riley R."/>
            <person name="Salamov A."/>
            <person name="Simmons B.A."/>
            <person name="Magnuson J.K."/>
            <person name="Henrissat B."/>
            <person name="Mortensen U.H."/>
            <person name="Larsen T.O."/>
            <person name="Devries R.P."/>
            <person name="Grigoriev I.V."/>
            <person name="Machida M."/>
            <person name="Baker S.E."/>
            <person name="Andersen M.R."/>
        </authorList>
    </citation>
    <scope>NUCLEOTIDE SEQUENCE [LARGE SCALE GENOMIC DNA]</scope>
    <source>
        <strain evidence="1 2">CBS 151.66</strain>
    </source>
</reference>
<gene>
    <name evidence="1" type="ORF">BDV29DRAFT_29001</name>
</gene>
<dbReference type="EMBL" id="ML732292">
    <property type="protein sequence ID" value="KAB8070752.1"/>
    <property type="molecule type" value="Genomic_DNA"/>
</dbReference>
<evidence type="ECO:0000313" key="2">
    <source>
        <dbReference type="Proteomes" id="UP000326565"/>
    </source>
</evidence>
<proteinExistence type="predicted"/>
<dbReference type="AlphaFoldDB" id="A0A5N5WUG0"/>
<sequence length="268" mass="29992">MAARSRTRLLLTLTAPPLIVGYGTHLWLSSLEARYPPIAPDRSSTELLRTPPNPLTQHVPHIDVYAARIPLRALEVRTKQITEKPTKQDLNIAWARSLLNCSILRLEAKLLGLFTAARLDPGDLGMTPAGFTSDGAPRELLNGLMTVMREPRGEEPLLVRWDIPDGPRWFFEKIARWGYPWRLMTGGRHEMSVSEPFEGEGDEVGQGPFVEVRFASAHTYEFIPAEGGVQEQKTIPRWVGRLHRGYARLLLDTTVKELLEGSAQGRAG</sequence>
<evidence type="ECO:0000313" key="1">
    <source>
        <dbReference type="EMBL" id="KAB8070752.1"/>
    </source>
</evidence>
<dbReference type="Proteomes" id="UP000326565">
    <property type="component" value="Unassembled WGS sequence"/>
</dbReference>
<dbReference type="OrthoDB" id="4480078at2759"/>
<name>A0A5N5WUG0_9EURO</name>
<organism evidence="1 2">
    <name type="scientific">Aspergillus leporis</name>
    <dbReference type="NCBI Taxonomy" id="41062"/>
    <lineage>
        <taxon>Eukaryota</taxon>
        <taxon>Fungi</taxon>
        <taxon>Dikarya</taxon>
        <taxon>Ascomycota</taxon>
        <taxon>Pezizomycotina</taxon>
        <taxon>Eurotiomycetes</taxon>
        <taxon>Eurotiomycetidae</taxon>
        <taxon>Eurotiales</taxon>
        <taxon>Aspergillaceae</taxon>
        <taxon>Aspergillus</taxon>
        <taxon>Aspergillus subgen. Circumdati</taxon>
    </lineage>
</organism>
<protein>
    <submittedName>
        <fullName evidence="1">Uncharacterized protein</fullName>
    </submittedName>
</protein>